<keyword evidence="7" id="KW-1185">Reference proteome</keyword>
<evidence type="ECO:0000313" key="7">
    <source>
        <dbReference type="Proteomes" id="UP000195913"/>
    </source>
</evidence>
<gene>
    <name evidence="6" type="ORF">FM101_09490</name>
</gene>
<evidence type="ECO:0008006" key="8">
    <source>
        <dbReference type="Google" id="ProtNLM"/>
    </source>
</evidence>
<evidence type="ECO:0000256" key="2">
    <source>
        <dbReference type="ARBA" id="ARBA00022692"/>
    </source>
</evidence>
<name>A0A1R4GCH7_9MICC</name>
<sequence length="175" mass="18500">MSLARLIARPLLASSFVLTGLDRVRKPEESGERLRPTLRRAASVFPQLEAVAAKPALAARCIGAAQVLSGLMLALGKFPRFSAFVLVGSSAVTGFNDNAAESRLLTSNRVKNLSLAGGVLLASVDTDGAPSLAWRARHLGKDARKQLAKANKELSKTVRDGAQDARKAAEDVVGR</sequence>
<evidence type="ECO:0000256" key="5">
    <source>
        <dbReference type="SAM" id="MobiDB-lite"/>
    </source>
</evidence>
<dbReference type="InterPro" id="IPR032808">
    <property type="entry name" value="DoxX"/>
</dbReference>
<dbReference type="EMBL" id="FUHW01000033">
    <property type="protein sequence ID" value="SJM65884.1"/>
    <property type="molecule type" value="Genomic_DNA"/>
</dbReference>
<organism evidence="6 7">
    <name type="scientific">Arthrobacter rhombi</name>
    <dbReference type="NCBI Taxonomy" id="71253"/>
    <lineage>
        <taxon>Bacteria</taxon>
        <taxon>Bacillati</taxon>
        <taxon>Actinomycetota</taxon>
        <taxon>Actinomycetes</taxon>
        <taxon>Micrococcales</taxon>
        <taxon>Micrococcaceae</taxon>
        <taxon>Arthrobacter</taxon>
    </lineage>
</organism>
<dbReference type="Pfam" id="PF07681">
    <property type="entry name" value="DoxX"/>
    <property type="match status" value="1"/>
</dbReference>
<feature type="region of interest" description="Disordered" evidence="5">
    <location>
        <begin position="152"/>
        <end position="175"/>
    </location>
</feature>
<evidence type="ECO:0000256" key="4">
    <source>
        <dbReference type="ARBA" id="ARBA00023136"/>
    </source>
</evidence>
<evidence type="ECO:0000256" key="1">
    <source>
        <dbReference type="ARBA" id="ARBA00004141"/>
    </source>
</evidence>
<dbReference type="RefSeq" id="WP_086998796.1">
    <property type="nucleotide sequence ID" value="NZ_FUHW01000033.1"/>
</dbReference>
<protein>
    <recommendedName>
        <fullName evidence="8">DoxX family protein</fullName>
    </recommendedName>
</protein>
<keyword evidence="4" id="KW-0472">Membrane</keyword>
<dbReference type="Proteomes" id="UP000195913">
    <property type="component" value="Unassembled WGS sequence"/>
</dbReference>
<comment type="subcellular location">
    <subcellularLocation>
        <location evidence="1">Membrane</location>
        <topology evidence="1">Multi-pass membrane protein</topology>
    </subcellularLocation>
</comment>
<evidence type="ECO:0000256" key="3">
    <source>
        <dbReference type="ARBA" id="ARBA00022989"/>
    </source>
</evidence>
<evidence type="ECO:0000313" key="6">
    <source>
        <dbReference type="EMBL" id="SJM65884.1"/>
    </source>
</evidence>
<dbReference type="AlphaFoldDB" id="A0A1R4GCH7"/>
<keyword evidence="3" id="KW-1133">Transmembrane helix</keyword>
<keyword evidence="2" id="KW-0812">Transmembrane</keyword>
<accession>A0A1R4GCH7</accession>
<proteinExistence type="predicted"/>
<dbReference type="GO" id="GO:0016020">
    <property type="term" value="C:membrane"/>
    <property type="evidence" value="ECO:0007669"/>
    <property type="project" value="UniProtKB-SubCell"/>
</dbReference>
<reference evidence="6 7" key="1">
    <citation type="submission" date="2017-02" db="EMBL/GenBank/DDBJ databases">
        <authorList>
            <person name="Peterson S.W."/>
        </authorList>
    </citation>
    <scope>NUCLEOTIDE SEQUENCE [LARGE SCALE GENOMIC DNA]</scope>
    <source>
        <strain evidence="6 7">B Ar 00.02</strain>
    </source>
</reference>